<organism evidence="8 9">
    <name type="scientific">Pseudolycoriella hygida</name>
    <dbReference type="NCBI Taxonomy" id="35572"/>
    <lineage>
        <taxon>Eukaryota</taxon>
        <taxon>Metazoa</taxon>
        <taxon>Ecdysozoa</taxon>
        <taxon>Arthropoda</taxon>
        <taxon>Hexapoda</taxon>
        <taxon>Insecta</taxon>
        <taxon>Pterygota</taxon>
        <taxon>Neoptera</taxon>
        <taxon>Endopterygota</taxon>
        <taxon>Diptera</taxon>
        <taxon>Nematocera</taxon>
        <taxon>Sciaroidea</taxon>
        <taxon>Sciaridae</taxon>
        <taxon>Pseudolycoriella</taxon>
    </lineage>
</organism>
<keyword evidence="2" id="KW-0378">Hydrolase</keyword>
<dbReference type="GO" id="GO:0004252">
    <property type="term" value="F:serine-type endopeptidase activity"/>
    <property type="evidence" value="ECO:0007669"/>
    <property type="project" value="InterPro"/>
</dbReference>
<evidence type="ECO:0000256" key="1">
    <source>
        <dbReference type="ARBA" id="ARBA00022670"/>
    </source>
</evidence>
<dbReference type="EMBL" id="WJQU01000002">
    <property type="protein sequence ID" value="KAJ6641492.1"/>
    <property type="molecule type" value="Genomic_DNA"/>
</dbReference>
<dbReference type="PROSITE" id="PS50240">
    <property type="entry name" value="TRYPSIN_DOM"/>
    <property type="match status" value="1"/>
</dbReference>
<feature type="signal peptide" evidence="6">
    <location>
        <begin position="1"/>
        <end position="18"/>
    </location>
</feature>
<dbReference type="Pfam" id="PF00089">
    <property type="entry name" value="Trypsin"/>
    <property type="match status" value="1"/>
</dbReference>
<accession>A0A9Q0N1X3</accession>
<dbReference type="SMART" id="SM00020">
    <property type="entry name" value="Tryp_SPc"/>
    <property type="match status" value="1"/>
</dbReference>
<dbReference type="FunFam" id="2.40.10.10:FF:000068">
    <property type="entry name" value="transmembrane protease serine 2"/>
    <property type="match status" value="1"/>
</dbReference>
<dbReference type="GO" id="GO:0006508">
    <property type="term" value="P:proteolysis"/>
    <property type="evidence" value="ECO:0007669"/>
    <property type="project" value="UniProtKB-KW"/>
</dbReference>
<dbReference type="PANTHER" id="PTHR24276">
    <property type="entry name" value="POLYSERASE-RELATED"/>
    <property type="match status" value="1"/>
</dbReference>
<evidence type="ECO:0000256" key="3">
    <source>
        <dbReference type="ARBA" id="ARBA00022825"/>
    </source>
</evidence>
<evidence type="ECO:0000259" key="7">
    <source>
        <dbReference type="PROSITE" id="PS50240"/>
    </source>
</evidence>
<dbReference type="SUPFAM" id="SSF50494">
    <property type="entry name" value="Trypsin-like serine proteases"/>
    <property type="match status" value="1"/>
</dbReference>
<dbReference type="PANTHER" id="PTHR24276:SF91">
    <property type="entry name" value="AT26814P-RELATED"/>
    <property type="match status" value="1"/>
</dbReference>
<evidence type="ECO:0000256" key="4">
    <source>
        <dbReference type="ARBA" id="ARBA00023157"/>
    </source>
</evidence>
<name>A0A9Q0N1X3_9DIPT</name>
<dbReference type="InterPro" id="IPR009003">
    <property type="entry name" value="Peptidase_S1_PA"/>
</dbReference>
<dbReference type="InterPro" id="IPR001314">
    <property type="entry name" value="Peptidase_S1A"/>
</dbReference>
<reference evidence="8" key="1">
    <citation type="submission" date="2022-07" db="EMBL/GenBank/DDBJ databases">
        <authorList>
            <person name="Trinca V."/>
            <person name="Uliana J.V.C."/>
            <person name="Torres T.T."/>
            <person name="Ward R.J."/>
            <person name="Monesi N."/>
        </authorList>
    </citation>
    <scope>NUCLEOTIDE SEQUENCE</scope>
    <source>
        <strain evidence="8">HSMRA1968</strain>
        <tissue evidence="8">Whole embryos</tissue>
    </source>
</reference>
<keyword evidence="9" id="KW-1185">Reference proteome</keyword>
<sequence length="251" mass="27455">MVKWVLLALLAGVTTAYGTKIGSRIIDGAFTPISAAPFMASLRSFSTNVHFCGGAIISTRFILTAAQCTNGRANNDISVVVGSPLRNSGGSAHRSINIIGHPFFDHATLENDIALVQTATVILLTENVQTAGLYPNFTTDYLNDTKIFGWGLMSRQNPFDPIDLHSKTTKTIPNRECRLLNAGNAWRITENKLCTEVDLRSNCYGDEGGALVTNKLEIIGIASWHSNCNGSLPDVYERLEPYRLWILSHVQ</sequence>
<keyword evidence="6" id="KW-0732">Signal</keyword>
<dbReference type="InterPro" id="IPR043504">
    <property type="entry name" value="Peptidase_S1_PA_chymotrypsin"/>
</dbReference>
<gene>
    <name evidence="8" type="primary">BLOT3_0</name>
    <name evidence="8" type="ORF">Bhyg_06431</name>
</gene>
<comment type="caution">
    <text evidence="8">The sequence shown here is derived from an EMBL/GenBank/DDBJ whole genome shotgun (WGS) entry which is preliminary data.</text>
</comment>
<dbReference type="CDD" id="cd00190">
    <property type="entry name" value="Tryp_SPc"/>
    <property type="match status" value="1"/>
</dbReference>
<evidence type="ECO:0000313" key="8">
    <source>
        <dbReference type="EMBL" id="KAJ6641492.1"/>
    </source>
</evidence>
<proteinExistence type="inferred from homology"/>
<protein>
    <submittedName>
        <fullName evidence="8">Trypsin Blo t 3</fullName>
    </submittedName>
</protein>
<dbReference type="PRINTS" id="PR00722">
    <property type="entry name" value="CHYMOTRYPSIN"/>
</dbReference>
<feature type="chain" id="PRO_5040112916" evidence="6">
    <location>
        <begin position="19"/>
        <end position="251"/>
    </location>
</feature>
<keyword evidence="3" id="KW-0720">Serine protease</keyword>
<dbReference type="Gene3D" id="2.40.10.10">
    <property type="entry name" value="Trypsin-like serine proteases"/>
    <property type="match status" value="2"/>
</dbReference>
<comment type="similarity">
    <text evidence="5">Belongs to the peptidase S1 family. CLIP subfamily.</text>
</comment>
<keyword evidence="1" id="KW-0645">Protease</keyword>
<keyword evidence="4" id="KW-1015">Disulfide bond</keyword>
<dbReference type="Proteomes" id="UP001151699">
    <property type="component" value="Chromosome B"/>
</dbReference>
<evidence type="ECO:0000256" key="6">
    <source>
        <dbReference type="SAM" id="SignalP"/>
    </source>
</evidence>
<dbReference type="AlphaFoldDB" id="A0A9Q0N1X3"/>
<evidence type="ECO:0000256" key="5">
    <source>
        <dbReference type="ARBA" id="ARBA00024195"/>
    </source>
</evidence>
<evidence type="ECO:0000256" key="2">
    <source>
        <dbReference type="ARBA" id="ARBA00022801"/>
    </source>
</evidence>
<dbReference type="InterPro" id="IPR001254">
    <property type="entry name" value="Trypsin_dom"/>
</dbReference>
<dbReference type="OrthoDB" id="7780644at2759"/>
<feature type="domain" description="Peptidase S1" evidence="7">
    <location>
        <begin position="25"/>
        <end position="251"/>
    </location>
</feature>
<dbReference type="InterPro" id="IPR050430">
    <property type="entry name" value="Peptidase_S1"/>
</dbReference>
<evidence type="ECO:0000313" key="9">
    <source>
        <dbReference type="Proteomes" id="UP001151699"/>
    </source>
</evidence>